<dbReference type="AlphaFoldDB" id="A0A366EP63"/>
<dbReference type="PIRSF" id="PIRSF032131">
    <property type="entry name" value="UCP032131"/>
    <property type="match status" value="1"/>
</dbReference>
<organism evidence="1 2">
    <name type="scientific">Roseiarcus fermentans</name>
    <dbReference type="NCBI Taxonomy" id="1473586"/>
    <lineage>
        <taxon>Bacteria</taxon>
        <taxon>Pseudomonadati</taxon>
        <taxon>Pseudomonadota</taxon>
        <taxon>Alphaproteobacteria</taxon>
        <taxon>Hyphomicrobiales</taxon>
        <taxon>Roseiarcaceae</taxon>
        <taxon>Roseiarcus</taxon>
    </lineage>
</organism>
<protein>
    <submittedName>
        <fullName evidence="1">Uncharacterized protein</fullName>
    </submittedName>
</protein>
<dbReference type="InterPro" id="IPR009562">
    <property type="entry name" value="DUF1178"/>
</dbReference>
<comment type="caution">
    <text evidence="1">The sequence shown here is derived from an EMBL/GenBank/DDBJ whole genome shotgun (WGS) entry which is preliminary data.</text>
</comment>
<dbReference type="Proteomes" id="UP000253529">
    <property type="component" value="Unassembled WGS sequence"/>
</dbReference>
<accession>A0A366EP63</accession>
<name>A0A366EP63_9HYPH</name>
<evidence type="ECO:0000313" key="1">
    <source>
        <dbReference type="EMBL" id="RBP04181.1"/>
    </source>
</evidence>
<proteinExistence type="predicted"/>
<dbReference type="Pfam" id="PF06676">
    <property type="entry name" value="DUF1178"/>
    <property type="match status" value="1"/>
</dbReference>
<reference evidence="1 2" key="1">
    <citation type="submission" date="2018-06" db="EMBL/GenBank/DDBJ databases">
        <title>Genomic Encyclopedia of Type Strains, Phase IV (KMG-IV): sequencing the most valuable type-strain genomes for metagenomic binning, comparative biology and taxonomic classification.</title>
        <authorList>
            <person name="Goeker M."/>
        </authorList>
    </citation>
    <scope>NUCLEOTIDE SEQUENCE [LARGE SCALE GENOMIC DNA]</scope>
    <source>
        <strain evidence="1 2">DSM 24875</strain>
    </source>
</reference>
<sequence length="144" mass="15384">MIRYALGCAGGHEFDSWFPDSAAYETQRLRGLVACPECGSTAVDKAIMAPAVVGGDRAAPETSAVALLDDRRRSLRAMAAHLRREIEANTDDVGAKFPEVARAIHAGDEPERAIRGRATPEEARALIEEGVGVMPIPALADEMN</sequence>
<dbReference type="OrthoDB" id="9799894at2"/>
<evidence type="ECO:0000313" key="2">
    <source>
        <dbReference type="Proteomes" id="UP000253529"/>
    </source>
</evidence>
<gene>
    <name evidence="1" type="ORF">DFR50_14054</name>
</gene>
<dbReference type="RefSeq" id="WP_113892266.1">
    <property type="nucleotide sequence ID" value="NZ_QNRK01000040.1"/>
</dbReference>
<dbReference type="EMBL" id="QNRK01000040">
    <property type="protein sequence ID" value="RBP04181.1"/>
    <property type="molecule type" value="Genomic_DNA"/>
</dbReference>
<keyword evidence="2" id="KW-1185">Reference proteome</keyword>